<dbReference type="RefSeq" id="WP_242868530.1">
    <property type="nucleotide sequence ID" value="NZ_DF820494.1"/>
</dbReference>
<gene>
    <name evidence="5" type="ORF">WOSG25_110230</name>
</gene>
<dbReference type="Proteomes" id="UP000030643">
    <property type="component" value="Unassembled WGS sequence"/>
</dbReference>
<dbReference type="InterPro" id="IPR050570">
    <property type="entry name" value="Cell_wall_metabolism_enzyme"/>
</dbReference>
<dbReference type="STRING" id="1329250.WOSG25_110230"/>
<dbReference type="Gene3D" id="1.10.530.10">
    <property type="match status" value="1"/>
</dbReference>
<keyword evidence="6" id="KW-1185">Reference proteome</keyword>
<keyword evidence="2" id="KW-0812">Transmembrane</keyword>
<keyword evidence="2" id="KW-0472">Membrane</keyword>
<dbReference type="AlphaFoldDB" id="A0A069CUR2"/>
<accession>A0A069CUR2</accession>
<reference evidence="6" key="1">
    <citation type="journal article" date="2014" name="Genome Announc.">
        <title>Draft genome sequence of Weissella oryzae SG25T, isolated from fermented rice grains.</title>
        <authorList>
            <person name="Tanizawa Y."/>
            <person name="Fujisawa T."/>
            <person name="Mochizuki T."/>
            <person name="Kaminuma E."/>
            <person name="Suzuki Y."/>
            <person name="Nakamura Y."/>
            <person name="Tohno M."/>
        </authorList>
    </citation>
    <scope>NUCLEOTIDE SEQUENCE [LARGE SCALE GENOMIC DNA]</scope>
    <source>
        <strain evidence="6">DSM 25784 / JCM 18191 / LMG 30913 / SG25</strain>
    </source>
</reference>
<dbReference type="InterPro" id="IPR011055">
    <property type="entry name" value="Dup_hybrid_motif"/>
</dbReference>
<dbReference type="GO" id="GO:0004222">
    <property type="term" value="F:metalloendopeptidase activity"/>
    <property type="evidence" value="ECO:0007669"/>
    <property type="project" value="TreeGrafter"/>
</dbReference>
<evidence type="ECO:0000313" key="5">
    <source>
        <dbReference type="EMBL" id="GAK31545.1"/>
    </source>
</evidence>
<evidence type="ECO:0000259" key="4">
    <source>
        <dbReference type="Pfam" id="PF18013"/>
    </source>
</evidence>
<feature type="compositionally biased region" description="Low complexity" evidence="1">
    <location>
        <begin position="224"/>
        <end position="241"/>
    </location>
</feature>
<protein>
    <submittedName>
        <fullName evidence="5">Putative peptidase</fullName>
    </submittedName>
</protein>
<dbReference type="Gene3D" id="2.70.70.10">
    <property type="entry name" value="Glucose Permease (Domain IIA)"/>
    <property type="match status" value="1"/>
</dbReference>
<dbReference type="Pfam" id="PF18013">
    <property type="entry name" value="Phage_lysozyme2"/>
    <property type="match status" value="1"/>
</dbReference>
<evidence type="ECO:0000256" key="1">
    <source>
        <dbReference type="SAM" id="MobiDB-lite"/>
    </source>
</evidence>
<feature type="region of interest" description="Disordered" evidence="1">
    <location>
        <begin position="224"/>
        <end position="253"/>
    </location>
</feature>
<name>A0A069CUR2_WEIOS</name>
<dbReference type="PANTHER" id="PTHR21666:SF270">
    <property type="entry name" value="MUREIN HYDROLASE ACTIVATOR ENVC"/>
    <property type="match status" value="1"/>
</dbReference>
<feature type="domain" description="Phage tail lysozyme" evidence="4">
    <location>
        <begin position="85"/>
        <end position="214"/>
    </location>
</feature>
<dbReference type="InterPro" id="IPR041219">
    <property type="entry name" value="Phage_lysozyme2"/>
</dbReference>
<dbReference type="eggNOG" id="COG0739">
    <property type="taxonomic scope" value="Bacteria"/>
</dbReference>
<dbReference type="EMBL" id="DF820494">
    <property type="protein sequence ID" value="GAK31545.1"/>
    <property type="molecule type" value="Genomic_DNA"/>
</dbReference>
<dbReference type="PANTHER" id="PTHR21666">
    <property type="entry name" value="PEPTIDASE-RELATED"/>
    <property type="match status" value="1"/>
</dbReference>
<feature type="transmembrane region" description="Helical" evidence="2">
    <location>
        <begin position="28"/>
        <end position="49"/>
    </location>
</feature>
<dbReference type="InterPro" id="IPR023346">
    <property type="entry name" value="Lysozyme-like_dom_sf"/>
</dbReference>
<evidence type="ECO:0000256" key="2">
    <source>
        <dbReference type="SAM" id="Phobius"/>
    </source>
</evidence>
<sequence length="418" mass="44440">MEEEQQNVQSQETTMSQALKKLKKLAKWLIPISVLLGLAIFILTLVMIASQGQESCFTNSDTSIAGGTTFDGNWKDKNSVTHKGMQKAADSFKNDLGMSGVNVAAALAIGLRESNFNPSAENPSGAVKGIWQWGAGGINGNRFGNTEATVEAQVALAERELRTSHIKTLNEMKDADLDKSLEAWDVNFEGLSVSDPQRKVSKTTATAKEIKEVFDLNYGGNIHTGNSDADNSSSTDSTSCDGGTGTASGLPIQGQYNITGGYPDYNGETGGDHYGVDFQTVKHSNDGEESNVYAVSDGTVVVKTYDAISGNYVVIKDDSGTYTYYGHAPSQDKIVVNVGDKVKAGQHISHEGETGKVTGIHVHFAVNKMNLYGWAPRTAGLISPAEYLKNIPAQAVQNNGVVVPAGPFDTTQGANSGK</sequence>
<evidence type="ECO:0000313" key="6">
    <source>
        <dbReference type="Proteomes" id="UP000030643"/>
    </source>
</evidence>
<organism evidence="5 6">
    <name type="scientific">Weissella oryzae (strain DSM 25784 / JCM 18191 / LMG 30913 / SG25)</name>
    <dbReference type="NCBI Taxonomy" id="1329250"/>
    <lineage>
        <taxon>Bacteria</taxon>
        <taxon>Bacillati</taxon>
        <taxon>Bacillota</taxon>
        <taxon>Bacilli</taxon>
        <taxon>Lactobacillales</taxon>
        <taxon>Lactobacillaceae</taxon>
        <taxon>Weissella</taxon>
    </lineage>
</organism>
<feature type="domain" description="M23ase beta-sheet core" evidence="3">
    <location>
        <begin position="272"/>
        <end position="369"/>
    </location>
</feature>
<dbReference type="CDD" id="cd12797">
    <property type="entry name" value="M23_peptidase"/>
    <property type="match status" value="1"/>
</dbReference>
<dbReference type="SUPFAM" id="SSF53955">
    <property type="entry name" value="Lysozyme-like"/>
    <property type="match status" value="1"/>
</dbReference>
<proteinExistence type="predicted"/>
<dbReference type="Pfam" id="PF01551">
    <property type="entry name" value="Peptidase_M23"/>
    <property type="match status" value="1"/>
</dbReference>
<dbReference type="SUPFAM" id="SSF51261">
    <property type="entry name" value="Duplicated hybrid motif"/>
    <property type="match status" value="1"/>
</dbReference>
<keyword evidence="2" id="KW-1133">Transmembrane helix</keyword>
<dbReference type="InterPro" id="IPR016047">
    <property type="entry name" value="M23ase_b-sheet_dom"/>
</dbReference>
<evidence type="ECO:0000259" key="3">
    <source>
        <dbReference type="Pfam" id="PF01551"/>
    </source>
</evidence>